<dbReference type="InterPro" id="IPR036259">
    <property type="entry name" value="MFS_trans_sf"/>
</dbReference>
<evidence type="ECO:0000256" key="24">
    <source>
        <dbReference type="ARBA" id="ARBA00081195"/>
    </source>
</evidence>
<comment type="catalytic activity">
    <reaction evidence="15">
        <text>2 nitrate(out) + H(+)(out) = 2 nitrate(in) + H(+)(in)</text>
        <dbReference type="Rhea" id="RHEA:71539"/>
        <dbReference type="ChEBI" id="CHEBI:15378"/>
        <dbReference type="ChEBI" id="CHEBI:17632"/>
    </reaction>
    <physiologicalReaction direction="left-to-right" evidence="15">
        <dbReference type="Rhea" id="RHEA:71540"/>
    </physiologicalReaction>
</comment>
<evidence type="ECO:0000256" key="14">
    <source>
        <dbReference type="ARBA" id="ARBA00023329"/>
    </source>
</evidence>
<dbReference type="GO" id="GO:0005765">
    <property type="term" value="C:lysosomal membrane"/>
    <property type="evidence" value="ECO:0007669"/>
    <property type="project" value="UniProtKB-SubCell"/>
</dbReference>
<keyword evidence="12" id="KW-0325">Glycoprotein</keyword>
<evidence type="ECO:0000256" key="23">
    <source>
        <dbReference type="ARBA" id="ARBA00080244"/>
    </source>
</evidence>
<dbReference type="FunFam" id="1.20.1250.20:FF:000003">
    <property type="entry name" value="Solute carrier family 17 member 3"/>
    <property type="match status" value="1"/>
</dbReference>
<feature type="transmembrane region" description="Helical" evidence="26">
    <location>
        <begin position="97"/>
        <end position="113"/>
    </location>
</feature>
<keyword evidence="14" id="KW-0968">Cytoplasmic vesicle</keyword>
<evidence type="ECO:0000256" key="18">
    <source>
        <dbReference type="ARBA" id="ARBA00051403"/>
    </source>
</evidence>
<evidence type="ECO:0000256" key="15">
    <source>
        <dbReference type="ARBA" id="ARBA00050101"/>
    </source>
</evidence>
<feature type="transmembrane region" description="Helical" evidence="26">
    <location>
        <begin position="447"/>
        <end position="468"/>
    </location>
</feature>
<feature type="transmembrane region" description="Helical" evidence="26">
    <location>
        <begin position="276"/>
        <end position="297"/>
    </location>
</feature>
<dbReference type="EMBL" id="JAFNEN010000540">
    <property type="protein sequence ID" value="KAG8180928.1"/>
    <property type="molecule type" value="Genomic_DNA"/>
</dbReference>
<comment type="caution">
    <text evidence="28">The sequence shown here is derived from an EMBL/GenBank/DDBJ whole genome shotgun (WGS) entry which is preliminary data.</text>
</comment>
<evidence type="ECO:0000256" key="20">
    <source>
        <dbReference type="ARBA" id="ARBA00051612"/>
    </source>
</evidence>
<dbReference type="Pfam" id="PF07690">
    <property type="entry name" value="MFS_1"/>
    <property type="match status" value="1"/>
</dbReference>
<gene>
    <name evidence="28" type="ORF">JTE90_013934</name>
</gene>
<evidence type="ECO:0000256" key="25">
    <source>
        <dbReference type="ARBA" id="ARBA00081925"/>
    </source>
</evidence>
<comment type="catalytic activity">
    <reaction evidence="20">
        <text>D-glucuronate(out) + H(+)(out) = D-glucuronate(in) + H(+)(in)</text>
        <dbReference type="Rhea" id="RHEA:72591"/>
        <dbReference type="ChEBI" id="CHEBI:15378"/>
        <dbReference type="ChEBI" id="CHEBI:58720"/>
    </reaction>
    <physiologicalReaction direction="left-to-right" evidence="20">
        <dbReference type="Rhea" id="RHEA:72592"/>
    </physiologicalReaction>
</comment>
<dbReference type="PANTHER" id="PTHR11662">
    <property type="entry name" value="SOLUTE CARRIER FAMILY 17"/>
    <property type="match status" value="1"/>
</dbReference>
<evidence type="ECO:0000256" key="11">
    <source>
        <dbReference type="ARBA" id="ARBA00023136"/>
    </source>
</evidence>
<dbReference type="PANTHER" id="PTHR11662:SF399">
    <property type="entry name" value="FI19708P1-RELATED"/>
    <property type="match status" value="1"/>
</dbReference>
<sequence length="491" mass="52982">MYGSVAKLRRRSIPKRYIVTLLGMLGIFNVYTMRVNLNVALVAMVSSTTSDARDNVTSATECSVTSPTDYQETRNQKRVNVEQYDWDAKTRGNIKGSFFYGYFVTVLTGGFLAERVGAKATFGAGVLLTAVLTLLTPLAAGWGLAPFLAIRALEGVGEGLTFPAINSLISRWAPRLERSRISSAIFIGAPIGTVVSLSISGWLCNSDVMGGWPSVFYLFGAIACVWAIFWFIFVQESPHVCSGISPQELALYGNIGEIHSVQKRPQALYRKIASSLPFWSVLVSHVAMYFGFATLLIDLPNYLTTVHHLGLETSGLLTGLPNLFECVGAVMASFAADTLVATDRLAITTVRKIFNSIALYGACACLVGISLSGCDSTAAVAFFSLFMFISGFKYSGFNVTHVDMCPPLAGTLYGFTNGIACLSGIVAPLMVGYFTTSGDTLANWSKVFYTTSGVYFVAATFYALFASAEPQPWVVTPRISGRTSSIVKTEL</sequence>
<comment type="catalytic activity">
    <reaction evidence="17">
        <text>N-acetylneuraminate(in) + H(+)(in) = N-acetylneuraminate(out) + H(+)(out)</text>
        <dbReference type="Rhea" id="RHEA:28987"/>
        <dbReference type="ChEBI" id="CHEBI:15378"/>
        <dbReference type="ChEBI" id="CHEBI:35418"/>
    </reaction>
    <physiologicalReaction direction="right-to-left" evidence="17">
        <dbReference type="Rhea" id="RHEA:28989"/>
    </physiologicalReaction>
</comment>
<evidence type="ECO:0000256" key="2">
    <source>
        <dbReference type="ARBA" id="ARBA00004554"/>
    </source>
</evidence>
<feature type="transmembrane region" description="Helical" evidence="26">
    <location>
        <begin position="412"/>
        <end position="435"/>
    </location>
</feature>
<dbReference type="InterPro" id="IPR050382">
    <property type="entry name" value="MFS_Na/Anion_cotransporter"/>
</dbReference>
<evidence type="ECO:0000256" key="3">
    <source>
        <dbReference type="ARBA" id="ARBA00004638"/>
    </source>
</evidence>
<dbReference type="InterPro" id="IPR020846">
    <property type="entry name" value="MFS_dom"/>
</dbReference>
<evidence type="ECO:0000256" key="22">
    <source>
        <dbReference type="ARBA" id="ARBA00069713"/>
    </source>
</evidence>
<feature type="transmembrane region" description="Helical" evidence="26">
    <location>
        <begin position="317"/>
        <end position="341"/>
    </location>
</feature>
<evidence type="ECO:0000313" key="29">
    <source>
        <dbReference type="Proteomes" id="UP000827092"/>
    </source>
</evidence>
<feature type="transmembrane region" description="Helical" evidence="26">
    <location>
        <begin position="215"/>
        <end position="234"/>
    </location>
</feature>
<dbReference type="SUPFAM" id="SSF103473">
    <property type="entry name" value="MFS general substrate transporter"/>
    <property type="match status" value="1"/>
</dbReference>
<dbReference type="FunFam" id="1.20.1250.20:FF:000067">
    <property type="entry name" value="sialin isoform X2"/>
    <property type="match status" value="1"/>
</dbReference>
<evidence type="ECO:0000256" key="26">
    <source>
        <dbReference type="SAM" id="Phobius"/>
    </source>
</evidence>
<evidence type="ECO:0000256" key="4">
    <source>
        <dbReference type="ARBA" id="ARBA00004656"/>
    </source>
</evidence>
<dbReference type="GO" id="GO:0030672">
    <property type="term" value="C:synaptic vesicle membrane"/>
    <property type="evidence" value="ECO:0007669"/>
    <property type="project" value="UniProtKB-SubCell"/>
</dbReference>
<dbReference type="GO" id="GO:0016323">
    <property type="term" value="C:basolateral plasma membrane"/>
    <property type="evidence" value="ECO:0007669"/>
    <property type="project" value="UniProtKB-SubCell"/>
</dbReference>
<evidence type="ECO:0000256" key="8">
    <source>
        <dbReference type="ARBA" id="ARBA00022847"/>
    </source>
</evidence>
<keyword evidence="7 26" id="KW-0812">Transmembrane</keyword>
<keyword evidence="6" id="KW-1003">Cell membrane</keyword>
<feature type="domain" description="Major facilitator superfamily (MFS) profile" evidence="27">
    <location>
        <begin position="15"/>
        <end position="470"/>
    </location>
</feature>
<keyword evidence="9 26" id="KW-1133">Transmembrane helix</keyword>
<evidence type="ECO:0000256" key="12">
    <source>
        <dbReference type="ARBA" id="ARBA00023180"/>
    </source>
</evidence>
<keyword evidence="10" id="KW-0770">Synapse</keyword>
<dbReference type="PROSITE" id="PS50850">
    <property type="entry name" value="MFS"/>
    <property type="match status" value="1"/>
</dbReference>
<evidence type="ECO:0000256" key="9">
    <source>
        <dbReference type="ARBA" id="ARBA00022989"/>
    </source>
</evidence>
<keyword evidence="8" id="KW-0769">Symport</keyword>
<dbReference type="GO" id="GO:0015293">
    <property type="term" value="F:symporter activity"/>
    <property type="evidence" value="ECO:0007669"/>
    <property type="project" value="UniProtKB-KW"/>
</dbReference>
<protein>
    <recommendedName>
        <fullName evidence="22">Sialin</fullName>
    </recommendedName>
    <alternativeName>
        <fullName evidence="25">H(+)/nitrate cotransporter</fullName>
    </alternativeName>
    <alternativeName>
        <fullName evidence="23">H(+)/sialic acid cotransporter</fullName>
    </alternativeName>
    <alternativeName>
        <fullName evidence="24">Vesicular excitatory amino acid transporter</fullName>
    </alternativeName>
</protein>
<feature type="transmembrane region" description="Helical" evidence="26">
    <location>
        <begin position="181"/>
        <end position="203"/>
    </location>
</feature>
<comment type="subcellular location">
    <subcellularLocation>
        <location evidence="2">Basolateral cell membrane</location>
        <topology evidence="2">Multi-pass membrane protein</topology>
    </subcellularLocation>
    <subcellularLocation>
        <location evidence="3">Cytoplasmic vesicle</location>
        <location evidence="3">Secretory vesicle membrane</location>
        <topology evidence="3">Multi-pass membrane protein</topology>
    </subcellularLocation>
    <subcellularLocation>
        <location evidence="1">Cytoplasmic vesicle</location>
        <location evidence="1">Secretory vesicle</location>
        <location evidence="1">Synaptic vesicle membrane</location>
    </subcellularLocation>
    <subcellularLocation>
        <location evidence="4">Lysosome membrane</location>
    </subcellularLocation>
</comment>
<evidence type="ECO:0000256" key="21">
    <source>
        <dbReference type="ARBA" id="ARBA00056891"/>
    </source>
</evidence>
<evidence type="ECO:0000256" key="13">
    <source>
        <dbReference type="ARBA" id="ARBA00023228"/>
    </source>
</evidence>
<dbReference type="GO" id="GO:0046942">
    <property type="term" value="P:carboxylic acid transport"/>
    <property type="evidence" value="ECO:0007669"/>
    <property type="project" value="UniProtKB-ARBA"/>
</dbReference>
<evidence type="ECO:0000256" key="19">
    <source>
        <dbReference type="ARBA" id="ARBA00051447"/>
    </source>
</evidence>
<evidence type="ECO:0000256" key="16">
    <source>
        <dbReference type="ARBA" id="ARBA00050554"/>
    </source>
</evidence>
<keyword evidence="29" id="KW-1185">Reference proteome</keyword>
<comment type="catalytic activity">
    <reaction evidence="19">
        <text>L-glutamate(out) = L-glutamate(in)</text>
        <dbReference type="Rhea" id="RHEA:66336"/>
        <dbReference type="ChEBI" id="CHEBI:29985"/>
    </reaction>
    <physiologicalReaction direction="left-to-right" evidence="19">
        <dbReference type="Rhea" id="RHEA:66337"/>
    </physiologicalReaction>
</comment>
<keyword evidence="11 26" id="KW-0472">Membrane</keyword>
<feature type="transmembrane region" description="Helical" evidence="26">
    <location>
        <begin position="17"/>
        <end position="37"/>
    </location>
</feature>
<dbReference type="AlphaFoldDB" id="A0AAV6UB53"/>
<dbReference type="GO" id="GO:0006820">
    <property type="term" value="P:monoatomic anion transport"/>
    <property type="evidence" value="ECO:0007669"/>
    <property type="project" value="TreeGrafter"/>
</dbReference>
<keyword evidence="5" id="KW-0813">Transport</keyword>
<feature type="transmembrane region" description="Helical" evidence="26">
    <location>
        <begin position="120"/>
        <end position="142"/>
    </location>
</feature>
<evidence type="ECO:0000313" key="28">
    <source>
        <dbReference type="EMBL" id="KAG8180928.1"/>
    </source>
</evidence>
<dbReference type="Gene3D" id="1.20.1250.20">
    <property type="entry name" value="MFS general substrate transporter like domains"/>
    <property type="match status" value="2"/>
</dbReference>
<reference evidence="28 29" key="1">
    <citation type="journal article" date="2022" name="Nat. Ecol. Evol.">
        <title>A masculinizing supergene underlies an exaggerated male reproductive morph in a spider.</title>
        <authorList>
            <person name="Hendrickx F."/>
            <person name="De Corte Z."/>
            <person name="Sonet G."/>
            <person name="Van Belleghem S.M."/>
            <person name="Kostlbacher S."/>
            <person name="Vangestel C."/>
        </authorList>
    </citation>
    <scope>NUCLEOTIDE SEQUENCE [LARGE SCALE GENOMIC DNA]</scope>
    <source>
        <strain evidence="28">W744_W776</strain>
    </source>
</reference>
<proteinExistence type="predicted"/>
<comment type="catalytic activity">
    <reaction evidence="16">
        <text>L-aspartate(out) = L-aspartate(in)</text>
        <dbReference type="Rhea" id="RHEA:66332"/>
        <dbReference type="ChEBI" id="CHEBI:29991"/>
    </reaction>
    <physiologicalReaction direction="left-to-right" evidence="16">
        <dbReference type="Rhea" id="RHEA:66333"/>
    </physiologicalReaction>
</comment>
<dbReference type="InterPro" id="IPR011701">
    <property type="entry name" value="MFS"/>
</dbReference>
<feature type="transmembrane region" description="Helical" evidence="26">
    <location>
        <begin position="353"/>
        <end position="372"/>
    </location>
</feature>
<evidence type="ECO:0000256" key="17">
    <source>
        <dbReference type="ARBA" id="ARBA00050625"/>
    </source>
</evidence>
<evidence type="ECO:0000256" key="6">
    <source>
        <dbReference type="ARBA" id="ARBA00022475"/>
    </source>
</evidence>
<organism evidence="28 29">
    <name type="scientific">Oedothorax gibbosus</name>
    <dbReference type="NCBI Taxonomy" id="931172"/>
    <lineage>
        <taxon>Eukaryota</taxon>
        <taxon>Metazoa</taxon>
        <taxon>Ecdysozoa</taxon>
        <taxon>Arthropoda</taxon>
        <taxon>Chelicerata</taxon>
        <taxon>Arachnida</taxon>
        <taxon>Araneae</taxon>
        <taxon>Araneomorphae</taxon>
        <taxon>Entelegynae</taxon>
        <taxon>Araneoidea</taxon>
        <taxon>Linyphiidae</taxon>
        <taxon>Erigoninae</taxon>
        <taxon>Oedothorax</taxon>
    </lineage>
</organism>
<dbReference type="CDD" id="cd17318">
    <property type="entry name" value="MFS_SLC17"/>
    <property type="match status" value="1"/>
</dbReference>
<feature type="transmembrane region" description="Helical" evidence="26">
    <location>
        <begin position="148"/>
        <end position="169"/>
    </location>
</feature>
<dbReference type="Proteomes" id="UP000827092">
    <property type="component" value="Unassembled WGS sequence"/>
</dbReference>
<name>A0AAV6UB53_9ARAC</name>
<comment type="function">
    <text evidence="21">Receptor for CM101, a polysaccharide produced by group B Streptococcus with antipathoangiogenic properties.</text>
</comment>
<accession>A0AAV6UB53</accession>
<evidence type="ECO:0000259" key="27">
    <source>
        <dbReference type="PROSITE" id="PS50850"/>
    </source>
</evidence>
<evidence type="ECO:0000256" key="7">
    <source>
        <dbReference type="ARBA" id="ARBA00022692"/>
    </source>
</evidence>
<evidence type="ECO:0000256" key="5">
    <source>
        <dbReference type="ARBA" id="ARBA00022448"/>
    </source>
</evidence>
<evidence type="ECO:0000256" key="1">
    <source>
        <dbReference type="ARBA" id="ARBA00004432"/>
    </source>
</evidence>
<evidence type="ECO:0000256" key="10">
    <source>
        <dbReference type="ARBA" id="ARBA00023018"/>
    </source>
</evidence>
<keyword evidence="13" id="KW-0458">Lysosome</keyword>
<comment type="catalytic activity">
    <reaction evidence="18">
        <text>N-acetyl-L-aspartyl-L-glutamate(out) = N-acetyl-L-aspartyl-L-glutamate(in)</text>
        <dbReference type="Rhea" id="RHEA:72599"/>
        <dbReference type="ChEBI" id="CHEBI:76931"/>
    </reaction>
    <physiologicalReaction direction="left-to-right" evidence="18">
        <dbReference type="Rhea" id="RHEA:72600"/>
    </physiologicalReaction>
</comment>